<dbReference type="RefSeq" id="WP_353062471.1">
    <property type="nucleotide sequence ID" value="NZ_CP132942.1"/>
</dbReference>
<accession>A0AAU7ZM60</accession>
<sequence length="101" mass="11725">MRCPVTDTNPKFQITVVSGLKKEDRVVLIAIRAQFVWHFSTCKFRDFSHYPTVEAVLWRSPGYITEYCHLSSEPRVAPALNVVRYEAMDHRKNQHCSNGKD</sequence>
<reference evidence="1" key="2">
    <citation type="journal article" date="2024" name="Environ. Microbiol.">
        <title>Genome analysis and description of Tunturibacter gen. nov. expands the diversity of Terriglobia in tundra soils.</title>
        <authorList>
            <person name="Messyasz A."/>
            <person name="Mannisto M.K."/>
            <person name="Kerkhof L.J."/>
            <person name="Haggblom M.M."/>
        </authorList>
    </citation>
    <scope>NUCLEOTIDE SEQUENCE</scope>
    <source>
        <strain evidence="1">X5P6</strain>
    </source>
</reference>
<dbReference type="AlphaFoldDB" id="A0AAU7ZM60"/>
<dbReference type="EMBL" id="CP132942">
    <property type="protein sequence ID" value="XCB31625.1"/>
    <property type="molecule type" value="Genomic_DNA"/>
</dbReference>
<organism evidence="1">
    <name type="scientific">Tunturiibacter psychrotolerans</name>
    <dbReference type="NCBI Taxonomy" id="3069686"/>
    <lineage>
        <taxon>Bacteria</taxon>
        <taxon>Pseudomonadati</taxon>
        <taxon>Acidobacteriota</taxon>
        <taxon>Terriglobia</taxon>
        <taxon>Terriglobales</taxon>
        <taxon>Acidobacteriaceae</taxon>
        <taxon>Tunturiibacter</taxon>
    </lineage>
</organism>
<dbReference type="KEGG" id="tpsc:RBB77_14325"/>
<proteinExistence type="predicted"/>
<evidence type="ECO:0000313" key="1">
    <source>
        <dbReference type="EMBL" id="XCB31625.1"/>
    </source>
</evidence>
<name>A0AAU7ZM60_9BACT</name>
<protein>
    <submittedName>
        <fullName evidence="1">Uncharacterized protein</fullName>
    </submittedName>
</protein>
<reference evidence="1" key="1">
    <citation type="submission" date="2023-08" db="EMBL/GenBank/DDBJ databases">
        <authorList>
            <person name="Messyasz A."/>
            <person name="Mannisto M.K."/>
            <person name="Kerkhof L.J."/>
            <person name="Haggblom M."/>
        </authorList>
    </citation>
    <scope>NUCLEOTIDE SEQUENCE</scope>
    <source>
        <strain evidence="1">X5P6</strain>
    </source>
</reference>
<gene>
    <name evidence="1" type="ORF">RBB77_14325</name>
</gene>